<feature type="compositionally biased region" description="Polar residues" evidence="1">
    <location>
        <begin position="83"/>
        <end position="99"/>
    </location>
</feature>
<comment type="caution">
    <text evidence="2">The sequence shown here is derived from an EMBL/GenBank/DDBJ whole genome shotgun (WGS) entry which is preliminary data.</text>
</comment>
<keyword evidence="2" id="KW-0695">RNA-directed DNA polymerase</keyword>
<gene>
    <name evidence="2" type="ORF">Tci_437210</name>
</gene>
<dbReference type="GO" id="GO:0003964">
    <property type="term" value="F:RNA-directed DNA polymerase activity"/>
    <property type="evidence" value="ECO:0007669"/>
    <property type="project" value="UniProtKB-KW"/>
</dbReference>
<name>A0A699HPY3_TANCI</name>
<accession>A0A699HPY3</accession>
<dbReference type="InterPro" id="IPR036691">
    <property type="entry name" value="Endo/exonu/phosph_ase_sf"/>
</dbReference>
<dbReference type="PANTHER" id="PTHR33116">
    <property type="entry name" value="REVERSE TRANSCRIPTASE ZINC-BINDING DOMAIN-CONTAINING PROTEIN-RELATED-RELATED"/>
    <property type="match status" value="1"/>
</dbReference>
<dbReference type="PANTHER" id="PTHR33116:SF79">
    <property type="entry name" value="REVERSE TRANSCRIPTASE DOMAIN, ZINC FINGER, CCHC-TYPE-RELATED"/>
    <property type="match status" value="1"/>
</dbReference>
<dbReference type="Gene3D" id="3.60.10.10">
    <property type="entry name" value="Endonuclease/exonuclease/phosphatase"/>
    <property type="match status" value="1"/>
</dbReference>
<organism evidence="2">
    <name type="scientific">Tanacetum cinerariifolium</name>
    <name type="common">Dalmatian daisy</name>
    <name type="synonym">Chrysanthemum cinerariifolium</name>
    <dbReference type="NCBI Taxonomy" id="118510"/>
    <lineage>
        <taxon>Eukaryota</taxon>
        <taxon>Viridiplantae</taxon>
        <taxon>Streptophyta</taxon>
        <taxon>Embryophyta</taxon>
        <taxon>Tracheophyta</taxon>
        <taxon>Spermatophyta</taxon>
        <taxon>Magnoliopsida</taxon>
        <taxon>eudicotyledons</taxon>
        <taxon>Gunneridae</taxon>
        <taxon>Pentapetalae</taxon>
        <taxon>asterids</taxon>
        <taxon>campanulids</taxon>
        <taxon>Asterales</taxon>
        <taxon>Asteraceae</taxon>
        <taxon>Asteroideae</taxon>
        <taxon>Anthemideae</taxon>
        <taxon>Anthemidinae</taxon>
        <taxon>Tanacetum</taxon>
    </lineage>
</organism>
<protein>
    <submittedName>
        <fullName evidence="2">RNA-directed DNA polymerase, eukaryota</fullName>
    </submittedName>
</protein>
<dbReference type="EMBL" id="BKCJ010197118">
    <property type="protein sequence ID" value="GEY65236.1"/>
    <property type="molecule type" value="Genomic_DNA"/>
</dbReference>
<keyword evidence="2" id="KW-0808">Transferase</keyword>
<sequence>MLMMLVRDGNRTIVNYMARAKELFTWTLEFQAFKHEEVESEDESPIGDNNSHVDHQVSEDDGAGDSDGEGVSETVFGDKPLSPVNSVHNGSSKENNHGSTPHKENCTDPVTVSDHNPNVQPKVMNFSQASHINESSCGASSFRIPSAMGKEGSILDVLDGKIRVGQAMGYDMEGCSKDIERIIVIRLVTRVESFVCGRTLFLKKDSVSVADNFIALYGTWLSKNSKVLIVVIYAPQSLVLKRILWNYISGLIAQWHGESIVTGDFNEVRSEEERFGSQFNRSSARNFNNFISSAGLVKIKTEGYSYTWSHPSASKMSKLDRFLVSKGIISNFSAITRSSVKRGIMEELKVINLSLDSGVSSDDLLLKRKELNRKLYDIKQSEASDFIQKSKVRWAIEGDENSKFFHGLINKKRSQLSIRGIFVDGDWITDPKVVEVVKDTFRDHFASRFKRPDGSRIKLNMQFPNVLSSDRVVMLDGVITRAEIHEAVWGCGVNKSPGPDGFTFEFFRRFWNTIGDDFVKPWKGFLKKDTFQWVSISHLFYADDAIFIGEWSEDNLVFNGIEPLEKKITWIAWDQILASKKNGGLGVSSLHALNCALLLKWVWCLISNDGSLWSSVIKAIHGSSFDSHSVKFFSPWCSILRELQVLAAKGFDFVSHIKKQDGTEREQWNDMLSILDTVSLSSSNDRWICDLNGEGMFCVKDIRKIIDELYLPSLSDATRCNLLNRGVVMVSPLCPICGLFPEDVQHVVFHCETTKSIFCKICRWWDVEWSDVSSFADWNLWFSHIRLASKLKLVLEGVCYVAWWHIWSFRNQSIFNDVPPRRDMIFDEIRSPSFL</sequence>
<dbReference type="SUPFAM" id="SSF56219">
    <property type="entry name" value="DNase I-like"/>
    <property type="match status" value="1"/>
</dbReference>
<keyword evidence="2" id="KW-0548">Nucleotidyltransferase</keyword>
<feature type="compositionally biased region" description="Acidic residues" evidence="1">
    <location>
        <begin position="59"/>
        <end position="70"/>
    </location>
</feature>
<evidence type="ECO:0000256" key="1">
    <source>
        <dbReference type="SAM" id="MobiDB-lite"/>
    </source>
</evidence>
<reference evidence="2" key="1">
    <citation type="journal article" date="2019" name="Sci. Rep.">
        <title>Draft genome of Tanacetum cinerariifolium, the natural source of mosquito coil.</title>
        <authorList>
            <person name="Yamashiro T."/>
            <person name="Shiraishi A."/>
            <person name="Satake H."/>
            <person name="Nakayama K."/>
        </authorList>
    </citation>
    <scope>NUCLEOTIDE SEQUENCE</scope>
</reference>
<proteinExistence type="predicted"/>
<dbReference type="AlphaFoldDB" id="A0A699HPY3"/>
<evidence type="ECO:0000313" key="2">
    <source>
        <dbReference type="EMBL" id="GEY65236.1"/>
    </source>
</evidence>
<feature type="region of interest" description="Disordered" evidence="1">
    <location>
        <begin position="37"/>
        <end position="109"/>
    </location>
</feature>